<keyword evidence="2" id="KW-1185">Reference proteome</keyword>
<dbReference type="Proteomes" id="UP000549394">
    <property type="component" value="Unassembled WGS sequence"/>
</dbReference>
<evidence type="ECO:0000313" key="2">
    <source>
        <dbReference type="Proteomes" id="UP000549394"/>
    </source>
</evidence>
<name>A0A7I8VG03_9ANNE</name>
<organism evidence="1 2">
    <name type="scientific">Dimorphilus gyrociliatus</name>
    <dbReference type="NCBI Taxonomy" id="2664684"/>
    <lineage>
        <taxon>Eukaryota</taxon>
        <taxon>Metazoa</taxon>
        <taxon>Spiralia</taxon>
        <taxon>Lophotrochozoa</taxon>
        <taxon>Annelida</taxon>
        <taxon>Polychaeta</taxon>
        <taxon>Polychaeta incertae sedis</taxon>
        <taxon>Dinophilidae</taxon>
        <taxon>Dimorphilus</taxon>
    </lineage>
</organism>
<gene>
    <name evidence="1" type="ORF">DGYR_LOCUS3724</name>
</gene>
<dbReference type="AlphaFoldDB" id="A0A7I8VG03"/>
<evidence type="ECO:0000313" key="1">
    <source>
        <dbReference type="EMBL" id="CAD5114924.1"/>
    </source>
</evidence>
<dbReference type="EMBL" id="CAJFCJ010000005">
    <property type="protein sequence ID" value="CAD5114924.1"/>
    <property type="molecule type" value="Genomic_DNA"/>
</dbReference>
<accession>A0A7I8VG03</accession>
<protein>
    <submittedName>
        <fullName evidence="1">Uncharacterized protein</fullName>
    </submittedName>
</protein>
<reference evidence="1 2" key="1">
    <citation type="submission" date="2020-08" db="EMBL/GenBank/DDBJ databases">
        <authorList>
            <person name="Hejnol A."/>
        </authorList>
    </citation>
    <scope>NUCLEOTIDE SEQUENCE [LARGE SCALE GENOMIC DNA]</scope>
</reference>
<comment type="caution">
    <text evidence="1">The sequence shown here is derived from an EMBL/GenBank/DDBJ whole genome shotgun (WGS) entry which is preliminary data.</text>
</comment>
<proteinExistence type="predicted"/>
<sequence>MISHPIHLVRIRTNSGHILPFSLVRQPQFSTILHQQPSYFQSNFITSNLCRTTDVSTSTDCEIAQGKIDIGGVVPYSVGSDERWPHPDYISIEEQKRQCNFELKADEDLLRECCEDADVEFLLFELIWNHIREDREFNEMLIHEKILYS</sequence>